<dbReference type="eggNOG" id="KOG2159">
    <property type="taxonomic scope" value="Eukaryota"/>
</dbReference>
<keyword evidence="2 4" id="KW-0808">Transferase</keyword>
<dbReference type="Pfam" id="PF01743">
    <property type="entry name" value="PolyA_pol"/>
    <property type="match status" value="1"/>
</dbReference>
<dbReference type="PANTHER" id="PTHR13734">
    <property type="entry name" value="TRNA-NUCLEOTIDYLTRANSFERASE"/>
    <property type="match status" value="1"/>
</dbReference>
<dbReference type="GO" id="GO:0052927">
    <property type="term" value="F:CC tRNA cytidylyltransferase activity"/>
    <property type="evidence" value="ECO:0007669"/>
    <property type="project" value="TreeGrafter"/>
</dbReference>
<gene>
    <name evidence="6" type="ORF">MELLADRAFT_33663</name>
</gene>
<evidence type="ECO:0000313" key="6">
    <source>
        <dbReference type="EMBL" id="EGG10689.1"/>
    </source>
</evidence>
<evidence type="ECO:0000256" key="3">
    <source>
        <dbReference type="ARBA" id="ARBA00022884"/>
    </source>
</evidence>
<dbReference type="GO" id="GO:0001680">
    <property type="term" value="P:tRNA 3'-terminal CCA addition"/>
    <property type="evidence" value="ECO:0007669"/>
    <property type="project" value="UniProtKB-ARBA"/>
</dbReference>
<accession>F4RAZ8</accession>
<sequence length="90" mass="10406">DAMRRDITIHVFFYNIHNDQIKDHTELGLEDLKNGLIRTPLPSLETFQDDPVRLSHCIMLSSRFGDQIIQAAQSDQITVRIFIPFSPKII</sequence>
<dbReference type="InterPro" id="IPR043519">
    <property type="entry name" value="NT_sf"/>
</dbReference>
<dbReference type="Proteomes" id="UP000001072">
    <property type="component" value="Unassembled WGS sequence"/>
</dbReference>
<feature type="domain" description="Poly A polymerase head" evidence="5">
    <location>
        <begin position="1"/>
        <end position="38"/>
    </location>
</feature>
<dbReference type="PANTHER" id="PTHR13734:SF5">
    <property type="entry name" value="CCA TRNA NUCLEOTIDYLTRANSFERASE, MITOCHONDRIAL"/>
    <property type="match status" value="1"/>
</dbReference>
<dbReference type="AlphaFoldDB" id="F4RAZ8"/>
<evidence type="ECO:0000259" key="5">
    <source>
        <dbReference type="Pfam" id="PF01743"/>
    </source>
</evidence>
<dbReference type="HOGENOM" id="CLU_2446661_0_0_1"/>
<evidence type="ECO:0000256" key="1">
    <source>
        <dbReference type="ARBA" id="ARBA00007265"/>
    </source>
</evidence>
<protein>
    <recommendedName>
        <fullName evidence="5">Poly A polymerase head domain-containing protein</fullName>
    </recommendedName>
</protein>
<keyword evidence="3 4" id="KW-0694">RNA-binding</keyword>
<dbReference type="RefSeq" id="XP_007406158.1">
    <property type="nucleotide sequence ID" value="XM_007406096.1"/>
</dbReference>
<feature type="non-terminal residue" evidence="6">
    <location>
        <position position="1"/>
    </location>
</feature>
<comment type="similarity">
    <text evidence="1 4">Belongs to the tRNA nucleotidyltransferase/poly(A) polymerase family.</text>
</comment>
<dbReference type="GeneID" id="18927311"/>
<dbReference type="GO" id="GO:0003723">
    <property type="term" value="F:RNA binding"/>
    <property type="evidence" value="ECO:0007669"/>
    <property type="project" value="UniProtKB-KW"/>
</dbReference>
<dbReference type="Gene3D" id="3.30.460.10">
    <property type="entry name" value="Beta Polymerase, domain 2"/>
    <property type="match status" value="1"/>
</dbReference>
<evidence type="ECO:0000256" key="4">
    <source>
        <dbReference type="RuleBase" id="RU003953"/>
    </source>
</evidence>
<dbReference type="OrthoDB" id="445712at2759"/>
<reference evidence="7" key="1">
    <citation type="journal article" date="2011" name="Proc. Natl. Acad. Sci. U.S.A.">
        <title>Obligate biotrophy features unraveled by the genomic analysis of rust fungi.</title>
        <authorList>
            <person name="Duplessis S."/>
            <person name="Cuomo C.A."/>
            <person name="Lin Y.-C."/>
            <person name="Aerts A."/>
            <person name="Tisserant E."/>
            <person name="Veneault-Fourrey C."/>
            <person name="Joly D.L."/>
            <person name="Hacquard S."/>
            <person name="Amselem J."/>
            <person name="Cantarel B.L."/>
            <person name="Chiu R."/>
            <person name="Coutinho P.M."/>
            <person name="Feau N."/>
            <person name="Field M."/>
            <person name="Frey P."/>
            <person name="Gelhaye E."/>
            <person name="Goldberg J."/>
            <person name="Grabherr M.G."/>
            <person name="Kodira C.D."/>
            <person name="Kohler A."/>
            <person name="Kuees U."/>
            <person name="Lindquist E.A."/>
            <person name="Lucas S.M."/>
            <person name="Mago R."/>
            <person name="Mauceli E."/>
            <person name="Morin E."/>
            <person name="Murat C."/>
            <person name="Pangilinan J.L."/>
            <person name="Park R."/>
            <person name="Pearson M."/>
            <person name="Quesneville H."/>
            <person name="Rouhier N."/>
            <person name="Sakthikumar S."/>
            <person name="Salamov A.A."/>
            <person name="Schmutz J."/>
            <person name="Selles B."/>
            <person name="Shapiro H."/>
            <person name="Tanguay P."/>
            <person name="Tuskan G.A."/>
            <person name="Henrissat B."/>
            <person name="Van de Peer Y."/>
            <person name="Rouze P."/>
            <person name="Ellis J.G."/>
            <person name="Dodds P.N."/>
            <person name="Schein J.E."/>
            <person name="Zhong S."/>
            <person name="Hamelin R.C."/>
            <person name="Grigoriev I.V."/>
            <person name="Szabo L.J."/>
            <person name="Martin F."/>
        </authorList>
    </citation>
    <scope>NUCLEOTIDE SEQUENCE [LARGE SCALE GENOMIC DNA]</scope>
    <source>
        <strain evidence="7">98AG31 / pathotype 3-4-7</strain>
    </source>
</reference>
<dbReference type="STRING" id="747676.F4RAZ8"/>
<keyword evidence="7" id="KW-1185">Reference proteome</keyword>
<dbReference type="GO" id="GO:0052929">
    <property type="term" value="F:ATP:3'-cytidine-cytidine-tRNA adenylyltransferase activity"/>
    <property type="evidence" value="ECO:0007669"/>
    <property type="project" value="TreeGrafter"/>
</dbReference>
<organism evidence="7">
    <name type="scientific">Melampsora larici-populina (strain 98AG31 / pathotype 3-4-7)</name>
    <name type="common">Poplar leaf rust fungus</name>
    <dbReference type="NCBI Taxonomy" id="747676"/>
    <lineage>
        <taxon>Eukaryota</taxon>
        <taxon>Fungi</taxon>
        <taxon>Dikarya</taxon>
        <taxon>Basidiomycota</taxon>
        <taxon>Pucciniomycotina</taxon>
        <taxon>Pucciniomycetes</taxon>
        <taxon>Pucciniales</taxon>
        <taxon>Melampsoraceae</taxon>
        <taxon>Melampsora</taxon>
    </lineage>
</organism>
<proteinExistence type="inferred from homology"/>
<evidence type="ECO:0000313" key="7">
    <source>
        <dbReference type="Proteomes" id="UP000001072"/>
    </source>
</evidence>
<dbReference type="InterPro" id="IPR002646">
    <property type="entry name" value="PolA_pol_head_dom"/>
</dbReference>
<dbReference type="EMBL" id="GL883094">
    <property type="protein sequence ID" value="EGG10689.1"/>
    <property type="molecule type" value="Genomic_DNA"/>
</dbReference>
<dbReference type="SUPFAM" id="SSF81301">
    <property type="entry name" value="Nucleotidyltransferase"/>
    <property type="match status" value="1"/>
</dbReference>
<dbReference type="InParanoid" id="F4RAZ8"/>
<dbReference type="VEuPathDB" id="FungiDB:MELLADRAFT_33663"/>
<name>F4RAZ8_MELLP</name>
<evidence type="ECO:0000256" key="2">
    <source>
        <dbReference type="ARBA" id="ARBA00022679"/>
    </source>
</evidence>
<dbReference type="KEGG" id="mlr:MELLADRAFT_33663"/>